<dbReference type="AlphaFoldDB" id="A0A6J8DGL5"/>
<dbReference type="Proteomes" id="UP000507470">
    <property type="component" value="Unassembled WGS sequence"/>
</dbReference>
<feature type="domain" description="SWIM-type" evidence="2">
    <location>
        <begin position="530"/>
        <end position="559"/>
    </location>
</feature>
<dbReference type="SUPFAM" id="SSF52266">
    <property type="entry name" value="SGNH hydrolase"/>
    <property type="match status" value="1"/>
</dbReference>
<evidence type="ECO:0000256" key="1">
    <source>
        <dbReference type="PROSITE-ProRule" id="PRU00325"/>
    </source>
</evidence>
<protein>
    <recommendedName>
        <fullName evidence="2">SWIM-type domain-containing protein</fullName>
    </recommendedName>
</protein>
<dbReference type="InterPro" id="IPR026960">
    <property type="entry name" value="RVT-Znf"/>
</dbReference>
<dbReference type="Gene3D" id="3.40.50.1110">
    <property type="entry name" value="SGNH hydrolase"/>
    <property type="match status" value="1"/>
</dbReference>
<keyword evidence="1" id="KW-0479">Metal-binding</keyword>
<evidence type="ECO:0000313" key="3">
    <source>
        <dbReference type="EMBL" id="CAC5406254.1"/>
    </source>
</evidence>
<dbReference type="PROSITE" id="PS50966">
    <property type="entry name" value="ZF_SWIM"/>
    <property type="match status" value="1"/>
</dbReference>
<dbReference type="InterPro" id="IPR036514">
    <property type="entry name" value="SGNH_hydro_sf"/>
</dbReference>
<accession>A0A6J8DGL5</accession>
<evidence type="ECO:0000259" key="2">
    <source>
        <dbReference type="PROSITE" id="PS50966"/>
    </source>
</evidence>
<dbReference type="InterPro" id="IPR007527">
    <property type="entry name" value="Znf_SWIM"/>
</dbReference>
<keyword evidence="1" id="KW-0863">Zinc-finger</keyword>
<gene>
    <name evidence="3" type="ORF">MCOR_39848</name>
</gene>
<dbReference type="GO" id="GO:0008270">
    <property type="term" value="F:zinc ion binding"/>
    <property type="evidence" value="ECO:0007669"/>
    <property type="project" value="UniProtKB-KW"/>
</dbReference>
<dbReference type="OrthoDB" id="6425058at2759"/>
<reference evidence="3 4" key="1">
    <citation type="submission" date="2020-06" db="EMBL/GenBank/DDBJ databases">
        <authorList>
            <person name="Li R."/>
            <person name="Bekaert M."/>
        </authorList>
    </citation>
    <scope>NUCLEOTIDE SEQUENCE [LARGE SCALE GENOMIC DNA]</scope>
    <source>
        <strain evidence="4">wild</strain>
    </source>
</reference>
<organism evidence="3 4">
    <name type="scientific">Mytilus coruscus</name>
    <name type="common">Sea mussel</name>
    <dbReference type="NCBI Taxonomy" id="42192"/>
    <lineage>
        <taxon>Eukaryota</taxon>
        <taxon>Metazoa</taxon>
        <taxon>Spiralia</taxon>
        <taxon>Lophotrochozoa</taxon>
        <taxon>Mollusca</taxon>
        <taxon>Bivalvia</taxon>
        <taxon>Autobranchia</taxon>
        <taxon>Pteriomorphia</taxon>
        <taxon>Mytilida</taxon>
        <taxon>Mytiloidea</taxon>
        <taxon>Mytilidae</taxon>
        <taxon>Mytilinae</taxon>
        <taxon>Mytilus</taxon>
    </lineage>
</organism>
<proteinExistence type="predicted"/>
<keyword evidence="4" id="KW-1185">Reference proteome</keyword>
<evidence type="ECO:0000313" key="4">
    <source>
        <dbReference type="Proteomes" id="UP000507470"/>
    </source>
</evidence>
<dbReference type="Pfam" id="PF13966">
    <property type="entry name" value="zf-RVT"/>
    <property type="match status" value="1"/>
</dbReference>
<name>A0A6J8DGL5_MYTCO</name>
<dbReference type="EMBL" id="CACVKT020007192">
    <property type="protein sequence ID" value="CAC5406254.1"/>
    <property type="molecule type" value="Genomic_DNA"/>
</dbReference>
<keyword evidence="1" id="KW-0862">Zinc</keyword>
<sequence length="754" mass="87554">MNEFEKFGKASGAKINKNKTEILSICNAPEEDTCLKFLTKESVKTLGIWFGKESKSKSWLPIIHSIKNTVNKWENRKLNFKHKLIVINTYIISKILFVARVVSPLPEYLTQINRYIYTFFWGRRNSEYINRKSLSQMYNRGGQQIPNINLKIDAMLLQRVTIFLQGNKSVWTCFMIYYLGYSLREINSELGNNNYQHTMILPRVYTKLKALLMNYKNKIDLQSFNPKNIYKKILEIDNHKHKIEIKYSYVDFTDIWCNIRNIKSNYQQDFIYRVVHNALPTKDNQKRRNYSNVSPKCYFCNSENETLKHLLLHCNKLRLFRKYINDFIRIEINDETFVLNELNWYRIEQMWGVIGHMVPDYRIVVLHIGANNLWNDTPADVLTHYQSLIENILRLNPTCQILLSGLLPRGQDMFPDVIFPKRIVCPEEVIEYLKNDKPLFQSNSVECDADPIVNLNSQEIVKQTHSDENTNQVKLDNQEVVVNQQPVIEYPAFNHGSSQQSLTRFIVDNNLITLVPQQGAFIVNGRKGKYCVTLFPKESCQCESSTTCVHILAAKMSIGLEPIQKNRVQKLNCSNYPSNSIQRNATSEDMDTLDEEICLPSQSTDLESETTCISESSQDLSQNSSGSYTHTFRIDTLNHYLEAINLPTFSSGERKPWDRYVKSAKSGYCKRFLEVFQSVVSSIFPHSGEEVLNSIISKPETDSLSNTKLFTPDGSFVPLLEAYRSAETCRTDAKFFLFLLRQCHLKRSIKNYQT</sequence>